<evidence type="ECO:0000256" key="1">
    <source>
        <dbReference type="SAM" id="MobiDB-lite"/>
    </source>
</evidence>
<dbReference type="EMBL" id="BLYO01000307">
    <property type="protein sequence ID" value="GFO99668.1"/>
    <property type="molecule type" value="Genomic_DNA"/>
</dbReference>
<accession>A0A8H9F8S3</accession>
<dbReference type="RefSeq" id="WP_236654040.1">
    <property type="nucleotide sequence ID" value="NZ_BLYQ01000057.1"/>
</dbReference>
<name>A0A8H9F8S3_LACHE</name>
<feature type="region of interest" description="Disordered" evidence="1">
    <location>
        <begin position="145"/>
        <end position="208"/>
    </location>
</feature>
<organism evidence="2 3">
    <name type="scientific">Lactobacillus helveticus</name>
    <name type="common">Lactobacillus suntoryeus</name>
    <dbReference type="NCBI Taxonomy" id="1587"/>
    <lineage>
        <taxon>Bacteria</taxon>
        <taxon>Bacillati</taxon>
        <taxon>Bacillota</taxon>
        <taxon>Bacilli</taxon>
        <taxon>Lactobacillales</taxon>
        <taxon>Lactobacillaceae</taxon>
        <taxon>Lactobacillus</taxon>
    </lineage>
</organism>
<feature type="region of interest" description="Disordered" evidence="1">
    <location>
        <begin position="78"/>
        <end position="106"/>
    </location>
</feature>
<gene>
    <name evidence="2" type="ORF">LHEH8_14240</name>
</gene>
<proteinExistence type="predicted"/>
<sequence length="228" mass="25788">MFSEINLRNHSSLHKLFYGLTMPNKWYKWKVQKDIHDKLNGTSNYSDPVTEAKKQFKSELSENNKLPKNIQDRVIRTTEKDGSTYLEEQADEDGNLPEAVSPETDKYGNPVVDVDLGYEQVTPPVIFEFVKEDGTEEDKLIDISHTSEDGKPADKIDENGHREDIIGSDSKDVDKTDEPIIDASDANWGTDPIDDGTPFEPKDLSQSDVAKISNKSQLLMMSLLILER</sequence>
<feature type="compositionally biased region" description="Basic and acidic residues" evidence="1">
    <location>
        <begin position="145"/>
        <end position="178"/>
    </location>
</feature>
<dbReference type="AlphaFoldDB" id="A0A8H9F8S3"/>
<reference evidence="2" key="1">
    <citation type="submission" date="2020-07" db="EMBL/GenBank/DDBJ databases">
        <title>Draft genome sequence of Lactobacillus helveticus strain H-8.</title>
        <authorList>
            <person name="Endo A."/>
            <person name="Maeno S."/>
            <person name="Kido Y."/>
        </authorList>
    </citation>
    <scope>NUCLEOTIDE SEQUENCE</scope>
    <source>
        <strain evidence="2">H-8</strain>
    </source>
</reference>
<protein>
    <submittedName>
        <fullName evidence="2">Uncharacterized protein</fullName>
    </submittedName>
</protein>
<evidence type="ECO:0000313" key="3">
    <source>
        <dbReference type="Proteomes" id="UP000618094"/>
    </source>
</evidence>
<comment type="caution">
    <text evidence="2">The sequence shown here is derived from an EMBL/GenBank/DDBJ whole genome shotgun (WGS) entry which is preliminary data.</text>
</comment>
<dbReference type="Proteomes" id="UP000618094">
    <property type="component" value="Unassembled WGS sequence"/>
</dbReference>
<evidence type="ECO:0000313" key="2">
    <source>
        <dbReference type="EMBL" id="GFO99668.1"/>
    </source>
</evidence>